<keyword evidence="7" id="KW-0136">Cellulose degradation</keyword>
<dbReference type="InterPro" id="IPR049892">
    <property type="entry name" value="AA9"/>
</dbReference>
<gene>
    <name evidence="10" type="ORF">N7G274_003040</name>
</gene>
<dbReference type="EC" id="1.14.99.56" evidence="7"/>
<keyword evidence="3 7" id="KW-0964">Secreted</keyword>
<dbReference type="EMBL" id="JBEFKJ010000009">
    <property type="protein sequence ID" value="KAL2044335.1"/>
    <property type="molecule type" value="Genomic_DNA"/>
</dbReference>
<keyword evidence="11" id="KW-1185">Reference proteome</keyword>
<comment type="caution">
    <text evidence="6">Lacks conserved residue(s) required for the propagation of feature annotation.</text>
</comment>
<keyword evidence="7" id="KW-0119">Carbohydrate metabolism</keyword>
<dbReference type="Gene3D" id="2.70.50.70">
    <property type="match status" value="1"/>
</dbReference>
<dbReference type="SMART" id="SM00270">
    <property type="entry name" value="ChtBD1"/>
    <property type="match status" value="1"/>
</dbReference>
<evidence type="ECO:0000313" key="10">
    <source>
        <dbReference type="EMBL" id="KAL2044335.1"/>
    </source>
</evidence>
<dbReference type="InterPro" id="IPR018371">
    <property type="entry name" value="Chitin-binding_1_CS"/>
</dbReference>
<comment type="function">
    <text evidence="7">Lytic polysaccharide monooxygenase (LMPO) that depolymerizes crystalline and amorphous polysaccharides via the oxidation of scissile alpha- or beta-(1-4)-glycosidic bonds, yielding C1 and/or C4 oxidation products. Catalysis by LPMOs requires the reduction of the active-site copper from Cu(II) to Cu(I) by a reducing agent and H(2)O(2) or O(2) as a cosubstrate.</text>
</comment>
<evidence type="ECO:0000256" key="7">
    <source>
        <dbReference type="RuleBase" id="RU368122"/>
    </source>
</evidence>
<keyword evidence="4 6" id="KW-0147">Chitin-binding</keyword>
<protein>
    <recommendedName>
        <fullName evidence="7">AA9 family lytic polysaccharide monooxygenase</fullName>
        <ecNumber evidence="7">1.14.99.56</ecNumber>
    </recommendedName>
    <alternativeName>
        <fullName evidence="7">Endo-beta-1,4-glucanase</fullName>
    </alternativeName>
    <alternativeName>
        <fullName evidence="7">Glycosyl hydrolase 61 family protein</fullName>
    </alternativeName>
</protein>
<evidence type="ECO:0000256" key="4">
    <source>
        <dbReference type="ARBA" id="ARBA00022669"/>
    </source>
</evidence>
<keyword evidence="8" id="KW-0732">Signal</keyword>
<reference evidence="10 11" key="1">
    <citation type="submission" date="2024-09" db="EMBL/GenBank/DDBJ databases">
        <title>Rethinking Asexuality: The Enigmatic Case of Functional Sexual Genes in Lepraria (Stereocaulaceae).</title>
        <authorList>
            <person name="Doellman M."/>
            <person name="Sun Y."/>
            <person name="Barcenas-Pena A."/>
            <person name="Lumbsch H.T."/>
            <person name="Grewe F."/>
        </authorList>
    </citation>
    <scope>NUCLEOTIDE SEQUENCE [LARGE SCALE GENOMIC DNA]</scope>
    <source>
        <strain evidence="10 11">Mercado 3170</strain>
    </source>
</reference>
<feature type="disulfide bond" evidence="6">
    <location>
        <begin position="439"/>
        <end position="453"/>
    </location>
</feature>
<keyword evidence="7" id="KW-0624">Polysaccharide degradation</keyword>
<feature type="domain" description="Chitin-binding type-1" evidence="9">
    <location>
        <begin position="423"/>
        <end position="466"/>
    </location>
</feature>
<evidence type="ECO:0000256" key="6">
    <source>
        <dbReference type="PROSITE-ProRule" id="PRU00261"/>
    </source>
</evidence>
<accession>A0ABR4AFV6</accession>
<comment type="catalytic activity">
    <reaction evidence="7">
        <text>[(1-&gt;4)-beta-D-glucosyl]n+m + reduced acceptor + O2 = 4-dehydro-beta-D-glucosyl-[(1-&gt;4)-beta-D-glucosyl]n-1 + [(1-&gt;4)-beta-D-glucosyl]m + acceptor + H2O.</text>
        <dbReference type="EC" id="1.14.99.56"/>
    </reaction>
</comment>
<dbReference type="InterPro" id="IPR001002">
    <property type="entry name" value="Chitin-bd_1"/>
</dbReference>
<dbReference type="CDD" id="cd21175">
    <property type="entry name" value="LPMO_AA9"/>
    <property type="match status" value="1"/>
</dbReference>
<evidence type="ECO:0000256" key="2">
    <source>
        <dbReference type="ARBA" id="ARBA00004613"/>
    </source>
</evidence>
<evidence type="ECO:0000256" key="1">
    <source>
        <dbReference type="ARBA" id="ARBA00001973"/>
    </source>
</evidence>
<name>A0ABR4AFV6_9LECA</name>
<dbReference type="CDD" id="cd00035">
    <property type="entry name" value="ChtBD1"/>
    <property type="match status" value="1"/>
</dbReference>
<dbReference type="PROSITE" id="PS00026">
    <property type="entry name" value="CHIT_BIND_I_1"/>
    <property type="match status" value="1"/>
</dbReference>
<evidence type="ECO:0000313" key="11">
    <source>
        <dbReference type="Proteomes" id="UP001590950"/>
    </source>
</evidence>
<feature type="signal peptide" evidence="8">
    <location>
        <begin position="1"/>
        <end position="21"/>
    </location>
</feature>
<keyword evidence="5 6" id="KW-1015">Disulfide bond</keyword>
<dbReference type="InterPro" id="IPR005103">
    <property type="entry name" value="AA9_LPMO"/>
</dbReference>
<dbReference type="PROSITE" id="PS50941">
    <property type="entry name" value="CHIT_BIND_I_2"/>
    <property type="match status" value="1"/>
</dbReference>
<dbReference type="Proteomes" id="UP001590950">
    <property type="component" value="Unassembled WGS sequence"/>
</dbReference>
<evidence type="ECO:0000259" key="9">
    <source>
        <dbReference type="PROSITE" id="PS50941"/>
    </source>
</evidence>
<dbReference type="Pfam" id="PF03443">
    <property type="entry name" value="AA9"/>
    <property type="match status" value="1"/>
</dbReference>
<comment type="cofactor">
    <cofactor evidence="1">
        <name>Cu(2+)</name>
        <dbReference type="ChEBI" id="CHEBI:29036"/>
    </cofactor>
</comment>
<feature type="disulfide bond" evidence="6">
    <location>
        <begin position="434"/>
        <end position="446"/>
    </location>
</feature>
<dbReference type="InterPro" id="IPR036861">
    <property type="entry name" value="Endochitinase-like_sf"/>
</dbReference>
<comment type="caution">
    <text evidence="10">The sequence shown here is derived from an EMBL/GenBank/DDBJ whole genome shotgun (WGS) entry which is preliminary data.</text>
</comment>
<feature type="chain" id="PRO_5046067964" description="AA9 family lytic polysaccharide monooxygenase" evidence="8">
    <location>
        <begin position="22"/>
        <end position="488"/>
    </location>
</feature>
<evidence type="ECO:0000256" key="3">
    <source>
        <dbReference type="ARBA" id="ARBA00022525"/>
    </source>
</evidence>
<dbReference type="Gene3D" id="3.30.60.10">
    <property type="entry name" value="Endochitinase-like"/>
    <property type="match status" value="1"/>
</dbReference>
<evidence type="ECO:0000256" key="8">
    <source>
        <dbReference type="SAM" id="SignalP"/>
    </source>
</evidence>
<proteinExistence type="predicted"/>
<comment type="subcellular location">
    <subcellularLocation>
        <location evidence="2 7">Secreted</location>
    </subcellularLocation>
</comment>
<organism evidence="10 11">
    <name type="scientific">Stereocaulon virgatum</name>
    <dbReference type="NCBI Taxonomy" id="373712"/>
    <lineage>
        <taxon>Eukaryota</taxon>
        <taxon>Fungi</taxon>
        <taxon>Dikarya</taxon>
        <taxon>Ascomycota</taxon>
        <taxon>Pezizomycotina</taxon>
        <taxon>Lecanoromycetes</taxon>
        <taxon>OSLEUM clade</taxon>
        <taxon>Lecanoromycetidae</taxon>
        <taxon>Lecanorales</taxon>
        <taxon>Lecanorineae</taxon>
        <taxon>Stereocaulaceae</taxon>
        <taxon>Stereocaulon</taxon>
    </lineage>
</organism>
<sequence>MHFSLVKTLFAAAGSVHVINAHTTFTNFFIDGVNQGDGTAVRMSNNMGQATFPLPNVATPDMACGVNGETGVARIASVNAGSLLTFEYRAVPDVSTVSGGVSIDPSHKGPCAVYMKKVADSSASNNAAGDGWFKIMEDGYDSVAGKWCTEKLVPNNGHLSATVPSDLAPGYYLVRSELLALHQADKTPPDPQFYVGCAQVFLTSSGSATPTKTVSIPGYVDMNTPAMTYNVWAVPLKLPFPDFGPPLYTGSSASSKRGVEARAMTQTIGLKPKGCVMENANWCGFMPPAYTGQSSCYQTSQNCSVQATDCYNTAGPTGSKNCFNWENFCTAIRNDCGSSPSCSGPPSISSYMPTPLKGLDQSKVVAPSGPMPSSASLSGSNSAVPMQSYKAEPASASPTAVITAGSPRPTGYMTSTISIDGSVDTCGSNGGQTCAEGLCCSSHGYCGTSDEYCGSGCKPQFGKCSGGSKYKRTHPSRHGYHRSHVFRR</sequence>
<dbReference type="PANTHER" id="PTHR33353">
    <property type="entry name" value="PUTATIVE (AFU_ORTHOLOGUE AFUA_1G12560)-RELATED"/>
    <property type="match status" value="1"/>
</dbReference>
<comment type="domain">
    <text evidence="7">Has a modular structure: an endo-beta-1,4-glucanase catalytic module at the N-terminus, a linker rich in serines and threonines, and a C-terminal carbohydrate-binding module (CBM).</text>
</comment>
<evidence type="ECO:0000256" key="5">
    <source>
        <dbReference type="ARBA" id="ARBA00023157"/>
    </source>
</evidence>
<dbReference type="Pfam" id="PF00187">
    <property type="entry name" value="Chitin_bind_1"/>
    <property type="match status" value="1"/>
</dbReference>
<dbReference type="PANTHER" id="PTHR33353:SF32">
    <property type="entry name" value="ENDO-BETA-1,4-GLUCANASE D"/>
    <property type="match status" value="1"/>
</dbReference>
<dbReference type="SUPFAM" id="SSF57016">
    <property type="entry name" value="Plant lectins/antimicrobial peptides"/>
    <property type="match status" value="1"/>
</dbReference>